<evidence type="ECO:0000313" key="2">
    <source>
        <dbReference type="Proteomes" id="UP000435112"/>
    </source>
</evidence>
<reference evidence="1 2" key="1">
    <citation type="submission" date="2018-09" db="EMBL/GenBank/DDBJ databases">
        <title>Genomic investigation of the strawberry pathogen Phytophthora fragariae indicates pathogenicity is determined by transcriptional variation in three key races.</title>
        <authorList>
            <person name="Adams T.M."/>
            <person name="Armitage A.D."/>
            <person name="Sobczyk M.K."/>
            <person name="Bates H.J."/>
            <person name="Dunwell J.M."/>
            <person name="Nellist C.F."/>
            <person name="Harrison R.J."/>
        </authorList>
    </citation>
    <scope>NUCLEOTIDE SEQUENCE [LARGE SCALE GENOMIC DNA]</scope>
    <source>
        <strain evidence="1 2">SCRP324</strain>
    </source>
</reference>
<dbReference type="Proteomes" id="UP000435112">
    <property type="component" value="Unassembled WGS sequence"/>
</dbReference>
<dbReference type="AlphaFoldDB" id="A0A6A3KXN8"/>
<gene>
    <name evidence="1" type="ORF">PR002_g15415</name>
</gene>
<proteinExistence type="predicted"/>
<name>A0A6A3KXN8_9STRA</name>
<dbReference type="EMBL" id="QXFU01001120">
    <property type="protein sequence ID" value="KAE9010205.1"/>
    <property type="molecule type" value="Genomic_DNA"/>
</dbReference>
<comment type="caution">
    <text evidence="1">The sequence shown here is derived from an EMBL/GenBank/DDBJ whole genome shotgun (WGS) entry which is preliminary data.</text>
</comment>
<accession>A0A6A3KXN8</accession>
<organism evidence="1 2">
    <name type="scientific">Phytophthora rubi</name>
    <dbReference type="NCBI Taxonomy" id="129364"/>
    <lineage>
        <taxon>Eukaryota</taxon>
        <taxon>Sar</taxon>
        <taxon>Stramenopiles</taxon>
        <taxon>Oomycota</taxon>
        <taxon>Peronosporomycetes</taxon>
        <taxon>Peronosporales</taxon>
        <taxon>Peronosporaceae</taxon>
        <taxon>Phytophthora</taxon>
    </lineage>
</organism>
<sequence length="63" mass="7173">MKTTWRTTETYFLFFLLTAAKTAAKVSWSYLELGRSKLSSCSVSLNNWLRSRAGANFRNTSSD</sequence>
<evidence type="ECO:0000313" key="1">
    <source>
        <dbReference type="EMBL" id="KAE9010205.1"/>
    </source>
</evidence>
<protein>
    <submittedName>
        <fullName evidence="1">Uncharacterized protein</fullName>
    </submittedName>
</protein>